<feature type="compositionally biased region" description="Polar residues" evidence="3">
    <location>
        <begin position="880"/>
        <end position="895"/>
    </location>
</feature>
<dbReference type="Pfam" id="PF00620">
    <property type="entry name" value="RhoGAP"/>
    <property type="match status" value="1"/>
</dbReference>
<dbReference type="PANTHER" id="PTHR15228">
    <property type="entry name" value="SPERMATHECAL PHYSIOLOGY VARIANT"/>
    <property type="match status" value="1"/>
</dbReference>
<dbReference type="EMBL" id="SOZI01000039">
    <property type="protein sequence ID" value="TNY21647.1"/>
    <property type="molecule type" value="Genomic_DNA"/>
</dbReference>
<keyword evidence="6" id="KW-1185">Reference proteome</keyword>
<dbReference type="GO" id="GO:0007165">
    <property type="term" value="P:signal transduction"/>
    <property type="evidence" value="ECO:0007669"/>
    <property type="project" value="InterPro"/>
</dbReference>
<dbReference type="Gene3D" id="1.10.555.10">
    <property type="entry name" value="Rho GTPase activation protein"/>
    <property type="match status" value="1"/>
</dbReference>
<comment type="caution">
    <text evidence="5">The sequence shown here is derived from an EMBL/GenBank/DDBJ whole genome shotgun (WGS) entry which is preliminary data.</text>
</comment>
<evidence type="ECO:0000256" key="3">
    <source>
        <dbReference type="SAM" id="MobiDB-lite"/>
    </source>
</evidence>
<dbReference type="InterPro" id="IPR008936">
    <property type="entry name" value="Rho_GTPase_activation_prot"/>
</dbReference>
<feature type="compositionally biased region" description="Low complexity" evidence="3">
    <location>
        <begin position="239"/>
        <end position="248"/>
    </location>
</feature>
<feature type="region of interest" description="Disordered" evidence="3">
    <location>
        <begin position="1023"/>
        <end position="1062"/>
    </location>
</feature>
<feature type="coiled-coil region" evidence="2">
    <location>
        <begin position="1209"/>
        <end position="1289"/>
    </location>
</feature>
<feature type="region of interest" description="Disordered" evidence="3">
    <location>
        <begin position="1118"/>
        <end position="1138"/>
    </location>
</feature>
<dbReference type="PANTHER" id="PTHR15228:SF25">
    <property type="entry name" value="F-BAR DOMAIN-CONTAINING PROTEIN"/>
    <property type="match status" value="1"/>
</dbReference>
<dbReference type="InterPro" id="IPR000198">
    <property type="entry name" value="RhoGAP_dom"/>
</dbReference>
<feature type="region of interest" description="Disordered" evidence="3">
    <location>
        <begin position="1"/>
        <end position="144"/>
    </location>
</feature>
<feature type="region of interest" description="Disordered" evidence="3">
    <location>
        <begin position="1076"/>
        <end position="1102"/>
    </location>
</feature>
<dbReference type="GO" id="GO:0005938">
    <property type="term" value="C:cell cortex"/>
    <property type="evidence" value="ECO:0007669"/>
    <property type="project" value="TreeGrafter"/>
</dbReference>
<dbReference type="GO" id="GO:0060237">
    <property type="term" value="P:regulation of fungal-type cell wall organization"/>
    <property type="evidence" value="ECO:0007669"/>
    <property type="project" value="TreeGrafter"/>
</dbReference>
<dbReference type="GO" id="GO:0005096">
    <property type="term" value="F:GTPase activator activity"/>
    <property type="evidence" value="ECO:0007669"/>
    <property type="project" value="UniProtKB-KW"/>
</dbReference>
<name>A0A5C5FXP5_9BASI</name>
<feature type="region of interest" description="Disordered" evidence="3">
    <location>
        <begin position="189"/>
        <end position="344"/>
    </location>
</feature>
<dbReference type="SUPFAM" id="SSF48350">
    <property type="entry name" value="GTPase activation domain, GAP"/>
    <property type="match status" value="1"/>
</dbReference>
<feature type="compositionally biased region" description="Basic and acidic residues" evidence="3">
    <location>
        <begin position="432"/>
        <end position="443"/>
    </location>
</feature>
<feature type="compositionally biased region" description="Polar residues" evidence="3">
    <location>
        <begin position="14"/>
        <end position="24"/>
    </location>
</feature>
<feature type="compositionally biased region" description="Low complexity" evidence="3">
    <location>
        <begin position="269"/>
        <end position="281"/>
    </location>
</feature>
<evidence type="ECO:0000256" key="2">
    <source>
        <dbReference type="SAM" id="Coils"/>
    </source>
</evidence>
<gene>
    <name evidence="5" type="ORF">DMC30DRAFT_187208</name>
</gene>
<proteinExistence type="predicted"/>
<feature type="compositionally biased region" description="Polar residues" evidence="3">
    <location>
        <begin position="189"/>
        <end position="205"/>
    </location>
</feature>
<feature type="compositionally biased region" description="Basic and acidic residues" evidence="3">
    <location>
        <begin position="74"/>
        <end position="87"/>
    </location>
</feature>
<keyword evidence="1" id="KW-0343">GTPase activation</keyword>
<reference evidence="5 6" key="1">
    <citation type="submission" date="2019-03" db="EMBL/GenBank/DDBJ databases">
        <title>Rhodosporidium diobovatum UCD-FST 08-225 genome sequencing, assembly, and annotation.</title>
        <authorList>
            <person name="Fakankun I.U."/>
            <person name="Fristensky B."/>
            <person name="Levin D.B."/>
        </authorList>
    </citation>
    <scope>NUCLEOTIDE SEQUENCE [LARGE SCALE GENOMIC DNA]</scope>
    <source>
        <strain evidence="5 6">UCD-FST 08-225</strain>
    </source>
</reference>
<feature type="compositionally biased region" description="Low complexity" evidence="3">
    <location>
        <begin position="307"/>
        <end position="317"/>
    </location>
</feature>
<dbReference type="PROSITE" id="PS50238">
    <property type="entry name" value="RHOGAP"/>
    <property type="match status" value="1"/>
</dbReference>
<feature type="compositionally biased region" description="Low complexity" evidence="3">
    <location>
        <begin position="865"/>
        <end position="879"/>
    </location>
</feature>
<evidence type="ECO:0000259" key="4">
    <source>
        <dbReference type="PROSITE" id="PS50238"/>
    </source>
</evidence>
<evidence type="ECO:0000256" key="1">
    <source>
        <dbReference type="ARBA" id="ARBA00022468"/>
    </source>
</evidence>
<feature type="compositionally biased region" description="Low complexity" evidence="3">
    <location>
        <begin position="1089"/>
        <end position="1102"/>
    </location>
</feature>
<evidence type="ECO:0000313" key="6">
    <source>
        <dbReference type="Proteomes" id="UP000311382"/>
    </source>
</evidence>
<feature type="compositionally biased region" description="Low complexity" evidence="3">
    <location>
        <begin position="791"/>
        <end position="804"/>
    </location>
</feature>
<sequence length="1298" mass="136445">MSTSSAAVPHSEPAHTTTVTSSPHSAPVDAGSFSPASTSVSVYSPSPTLPTGSLGEGSPPTRLAVTQWAVKASRSADGHVASERRPTDTMVRSASAGTASGLGIAGFPPRLRPSHSRHMSSPHRSGSSSHDHLRRRSESPSLVKKGPAVIRVALPGAALSKEGKGGYVATDSAAPLDLGIELAPVTSTYQEAQTDASDPLETQTVPKPPETATAASEVPLPTDIPSPARPEDEPGTPYAAQVRVSVAQRVERAPSPRKGSLAELSMKRASTATTGSTAPSHAARERSSGSHAPRPVERIAPPSYDLSSVSPQSSHPSGHATDGMSVSSASSLTPASVGNGPGGQAITPGAKLALNLVSLSRRTAHVSDAPGYAWRLNLLEKLEVIMGSFLTIEEAEAVLAIGGSSAAQPKERTTRSNSRASSADSPTPSSEGAKETREAARDRSSFFGRVKRALPGLAKEAVAPPSASRKVVFGAPLAQVAKYGFVTSMIAGQRHELPGVVFSTVEEIYRRGQGDKVPGMLRQHGEPSRVAKLVQIYDSASENYGEHHDLSIESIHNVTSLLKRYLRELPEPVLDSRLWRLLLACVDSKKLPIKARVAAVQIILRLQPAANFSLLTYVLAFLSQVPLFPENSLSISDISTLFGADLLSSRLSARGKKSTSGQLSITGPTEPLESGVEAASRAKDALRFLLEHWTAIADGLLEPDFDVDPAKVVDGLTPSCAPTLDVRLPGAELHIRQAAVASPSPSPQPLLTDPLLELPTLAPPREAPAPPAAALPWSALRIKKISPVLEQAAAENSPAPQAASGSTSRCSDPPTPLLVLDESSPSSPQVGAEARTPRVLQEERREEPQQEQASHHSPAASTSDGPGTSSTRSSLSTGSDQGSELRTPPSSTYTGTGVLEKMLAGKVDSSEQDNHALVMLRRGSEVSDGLLTGDDLPLDALSSPSVAGPPASVRLSAFLPPSPFLSQDEVAALLAAEREREIAHLPAPVDSATWAHLTSVIEDEPASQLDDASSKDDKALVPLPAKEASPSPTAPAAAAAVVPDEEAEDKPPPVPLKAGPYASRSLGALDGTLAPIISTTPRPLPAPATPSALSRSPSARASAPAGLNLADLASTSGLPLPLASPTTPRSLPPRQHEPSFLQHTGPQPQLHHLWAQLSALEVERAAERAEMADLRHEVESFKLRMAARLERRTAELDAAERARLVAEVEGRARVELEKKDAELQRAREDLELVRLDAALAKEEAHRAEDEVQRLRAELEKVDGDRLRERDEARTQIEALEAQLGTIRAVLLGKAAAGQ</sequence>
<feature type="region of interest" description="Disordered" evidence="3">
    <location>
        <begin position="791"/>
        <end position="896"/>
    </location>
</feature>
<feature type="coiled-coil region" evidence="2">
    <location>
        <begin position="1157"/>
        <end position="1184"/>
    </location>
</feature>
<feature type="compositionally biased region" description="Basic residues" evidence="3">
    <location>
        <begin position="112"/>
        <end position="121"/>
    </location>
</feature>
<feature type="compositionally biased region" description="Low complexity" evidence="3">
    <location>
        <begin position="32"/>
        <end position="51"/>
    </location>
</feature>
<feature type="region of interest" description="Disordered" evidence="3">
    <location>
        <begin position="405"/>
        <end position="443"/>
    </location>
</feature>
<accession>A0A5C5FXP5</accession>
<protein>
    <recommendedName>
        <fullName evidence="4">Rho-GAP domain-containing protein</fullName>
    </recommendedName>
</protein>
<dbReference type="CDD" id="cd00159">
    <property type="entry name" value="RhoGAP"/>
    <property type="match status" value="1"/>
</dbReference>
<dbReference type="Proteomes" id="UP000311382">
    <property type="component" value="Unassembled WGS sequence"/>
</dbReference>
<feature type="domain" description="Rho-GAP" evidence="4">
    <location>
        <begin position="475"/>
        <end position="697"/>
    </location>
</feature>
<feature type="compositionally biased region" description="Low complexity" evidence="3">
    <location>
        <begin position="325"/>
        <end position="337"/>
    </location>
</feature>
<dbReference type="SMART" id="SM00324">
    <property type="entry name" value="RhoGAP"/>
    <property type="match status" value="1"/>
</dbReference>
<dbReference type="OrthoDB" id="79452at2759"/>
<dbReference type="STRING" id="5288.A0A5C5FXP5"/>
<feature type="compositionally biased region" description="Low complexity" evidence="3">
    <location>
        <begin position="1024"/>
        <end position="1042"/>
    </location>
</feature>
<keyword evidence="2" id="KW-0175">Coiled coil</keyword>
<evidence type="ECO:0000313" key="5">
    <source>
        <dbReference type="EMBL" id="TNY21647.1"/>
    </source>
</evidence>
<feature type="compositionally biased region" description="Low complexity" evidence="3">
    <location>
        <begin position="415"/>
        <end position="427"/>
    </location>
</feature>
<dbReference type="InterPro" id="IPR051025">
    <property type="entry name" value="RhoGAP"/>
</dbReference>
<organism evidence="5 6">
    <name type="scientific">Rhodotorula diobovata</name>
    <dbReference type="NCBI Taxonomy" id="5288"/>
    <lineage>
        <taxon>Eukaryota</taxon>
        <taxon>Fungi</taxon>
        <taxon>Dikarya</taxon>
        <taxon>Basidiomycota</taxon>
        <taxon>Pucciniomycotina</taxon>
        <taxon>Microbotryomycetes</taxon>
        <taxon>Sporidiobolales</taxon>
        <taxon>Sporidiobolaceae</taxon>
        <taxon>Rhodotorula</taxon>
    </lineage>
</organism>